<evidence type="ECO:0000313" key="4">
    <source>
        <dbReference type="Proteomes" id="UP000314011"/>
    </source>
</evidence>
<dbReference type="RefSeq" id="WP_140193454.1">
    <property type="nucleotide sequence ID" value="NZ_CP065915.1"/>
</dbReference>
<evidence type="ECO:0000259" key="2">
    <source>
        <dbReference type="Pfam" id="PF21631"/>
    </source>
</evidence>
<dbReference type="Pfam" id="PF21631">
    <property type="entry name" value="A9CJY8-like_N"/>
    <property type="match status" value="1"/>
</dbReference>
<keyword evidence="4" id="KW-1185">Reference proteome</keyword>
<proteinExistence type="predicted"/>
<name>A0A5C5GFP5_9RHOB</name>
<dbReference type="InterPro" id="IPR027795">
    <property type="entry name" value="CASTOR_ACT_dom"/>
</dbReference>
<dbReference type="EMBL" id="VFFF01000001">
    <property type="protein sequence ID" value="TNY32771.1"/>
    <property type="molecule type" value="Genomic_DNA"/>
</dbReference>
<organism evidence="3 4">
    <name type="scientific">Pelagovum pacificum</name>
    <dbReference type="NCBI Taxonomy" id="2588711"/>
    <lineage>
        <taxon>Bacteria</taxon>
        <taxon>Pseudomonadati</taxon>
        <taxon>Pseudomonadota</taxon>
        <taxon>Alphaproteobacteria</taxon>
        <taxon>Rhodobacterales</taxon>
        <taxon>Paracoccaceae</taxon>
        <taxon>Pelagovum</taxon>
    </lineage>
</organism>
<dbReference type="AlphaFoldDB" id="A0A5C5GFP5"/>
<evidence type="ECO:0000313" key="3">
    <source>
        <dbReference type="EMBL" id="TNY32771.1"/>
    </source>
</evidence>
<reference evidence="3 4" key="1">
    <citation type="submission" date="2019-06" db="EMBL/GenBank/DDBJ databases">
        <title>Genome of new Rhodobacteraceae sp. SM1903.</title>
        <authorList>
            <person name="Ren X."/>
        </authorList>
    </citation>
    <scope>NUCLEOTIDE SEQUENCE [LARGE SCALE GENOMIC DNA]</scope>
    <source>
        <strain evidence="3 4">SM1903</strain>
    </source>
</reference>
<evidence type="ECO:0000259" key="1">
    <source>
        <dbReference type="Pfam" id="PF13840"/>
    </source>
</evidence>
<protein>
    <submittedName>
        <fullName evidence="3">ACT domain-containing protein</fullName>
    </submittedName>
</protein>
<feature type="domain" description="CASTOR ACT" evidence="1">
    <location>
        <begin position="60"/>
        <end position="121"/>
    </location>
</feature>
<dbReference type="Gene3D" id="3.30.2130.10">
    <property type="entry name" value="VC0802-like"/>
    <property type="match status" value="1"/>
</dbReference>
<accession>A0A5C5GFP5</accession>
<dbReference type="SUPFAM" id="SSF55021">
    <property type="entry name" value="ACT-like"/>
    <property type="match status" value="2"/>
</dbReference>
<dbReference type="InterPro" id="IPR045865">
    <property type="entry name" value="ACT-like_dom_sf"/>
</dbReference>
<gene>
    <name evidence="3" type="ORF">FHY64_05705</name>
</gene>
<dbReference type="OrthoDB" id="5615858at2"/>
<dbReference type="Proteomes" id="UP000314011">
    <property type="component" value="Unassembled WGS sequence"/>
</dbReference>
<dbReference type="Pfam" id="PF13840">
    <property type="entry name" value="ACT_7"/>
    <property type="match status" value="1"/>
</dbReference>
<dbReference type="PIRSF" id="PIRSF008459">
    <property type="entry name" value="UCP008459"/>
    <property type="match status" value="1"/>
</dbReference>
<sequence>MTDLPKFSLIPQPGDYAISKLPAGSALPEWVGGDGLVSVTIAEDELSIVCLSDRVPETTEAERGWRALKVETTADLDEPGVILSAVQPVAEAELGVFVISTYLRDYLLVRADEQDVAFRALIEAGHRIDAANG</sequence>
<feature type="domain" description="A9CJY8-like N-terminal" evidence="2">
    <location>
        <begin position="14"/>
        <end position="57"/>
    </location>
</feature>
<comment type="caution">
    <text evidence="3">The sequence shown here is derived from an EMBL/GenBank/DDBJ whole genome shotgun (WGS) entry which is preliminary data.</text>
</comment>
<dbReference type="InterPro" id="IPR016540">
    <property type="entry name" value="UCP008459"/>
</dbReference>
<dbReference type="InterPro" id="IPR049447">
    <property type="entry name" value="A9CJY8-like_N"/>
</dbReference>